<dbReference type="EMBL" id="BAAALF010000151">
    <property type="protein sequence ID" value="GAA1262471.1"/>
    <property type="molecule type" value="Genomic_DNA"/>
</dbReference>
<sequence length="1563" mass="167791">MEQERGVAVEGPSGRGSGYAVGPRLVLTSAHVVCDAATVEVYRPGFAGTYRGRVVWRGTSGGRDDAALVQVTDERWKPPRDAAARWGTLVTSLPQQRCETWGVPQAAQEGQDYVEARHVTGWINPGSGVAGNRYVMNLEGAPPSWADRPGLPWGGLSGGAVLIDRLVVGVVVAESRHFGHGEVQAVPTYMLHLDPDFRAALQRYGADSLLLEAAEFRSLVDERSLDLTGPKGSPSALLQAERQVVGFHGRDALLEELVDWCGEEGLSALLLHAPGGQGKTRLVRELGRRLTEEGDPDAIPWAVAWLRPTTRPGDLRMEALRETVGPLLVVIDYVEGRLEQLSLLLETVQERRVPFKLVLIARTAGTWWEQAQKASRAAEDLLGFAPVVELPPLAEQEGERAAMYREAAGAFARELPHVRGYQGPDWPALAAALPVPDLGRAGFENILTLHMTALADLLDRGTPAGGGTSSTRPRLVSRGSGPDDVETRLLGHESRYWNRTLETVGRVPEGEAFKDALAAAILLGPEDHRQADGVLRRVPGLPGHLHGDVDQWIATLYPPDGTGRRPWGTLQPDRLAERFVGERVDRRRHLAPALVDGIDRAEAERLLTVLARAAHHRPLVARLTPLLARLCTGHPDALALPAIAVATQVEEPEPILHGLRDLLDAPSTTVEDLAAWVAAVPDFSYNLAPWAVTVLKRLVEARRAQDGGTPEEVLTLAGNLRELSKSLSEVGAQAEALAEVDEAIALLRQLAQERDLADPHGVRARNGLAGGLNNRSVFLGELGRRQEALEAAQEAVRIHRELEAAGTAVNPVHLLHCLATLALQQRGLGFGRESSATTEEVVQRRRHRARTGAEDDLADLASGLNNLSLCYTGEGRHQSAQERSQEAVDLLRPLAEHRPDAYRPLLALVLGTLSTCLGDMDRAPEALAAAREAVGVRRRLAERRPQAYTADLAMSLDNLAVQLAAVGHGSEALAAITESVALYRTLAEAHPAAHTDDLARALNGLANELADTGDQQGALLAVEEAVELYAELHRALPDVFATSHAMALVSLANRRGEVGRTTEALAVSDRALEIYRMLPADRTAAARPDLAKCLNNIGAQLRSDGRPHEALVRIEEAVGLGRELAEASPGAFRTSLARYLMHQAMCLQELERLEESVPVALEAVEMARPSAGLPESASLLNTLSALLMVARRSTEALAALEAIVTARRRLASMDPVRHGPSLVDSLHLFTIQLGRLGRLPAPVAVAEEVVGIRRQLRDTAATDAERAALAQALGHLGNLLTQAERRSEAIDRVEEAVALWRELPEPERAPHATASATALTAYAGLLWMVGRADESLAALTEAVADFQLLPRTEPIHHAGTAMTLTLQGSFLSDLDDPTAVGVLERAVRAARSVGGTGISAFENILADALTAVAQCRVDAEPPQPGALTEATEAVALYDRLIEAEPAVYGPGRTRALPTLGLCLARAGHTQQALAVSTEAVELSRRGLADGQPLADLALAGALLNLVKVHLLVGDRLDAARRDVDEAVGLLERRAEHEPALVAPALRKATELRGRLTTPPDPLA</sequence>
<dbReference type="PANTHER" id="PTHR19959:SF119">
    <property type="entry name" value="FUNGAL LIPASE-LIKE DOMAIN-CONTAINING PROTEIN"/>
    <property type="match status" value="1"/>
</dbReference>
<reference evidence="2 3" key="1">
    <citation type="journal article" date="2019" name="Int. J. Syst. Evol. Microbiol.">
        <title>The Global Catalogue of Microorganisms (GCM) 10K type strain sequencing project: providing services to taxonomists for standard genome sequencing and annotation.</title>
        <authorList>
            <consortium name="The Broad Institute Genomics Platform"/>
            <consortium name="The Broad Institute Genome Sequencing Center for Infectious Disease"/>
            <person name="Wu L."/>
            <person name="Ma J."/>
        </authorList>
    </citation>
    <scope>NUCLEOTIDE SEQUENCE [LARGE SCALE GENOMIC DNA]</scope>
    <source>
        <strain evidence="2 3">JCM 13004</strain>
    </source>
</reference>
<dbReference type="Pfam" id="PF13374">
    <property type="entry name" value="TPR_10"/>
    <property type="match status" value="2"/>
</dbReference>
<dbReference type="SUPFAM" id="SSF50494">
    <property type="entry name" value="Trypsin-like serine proteases"/>
    <property type="match status" value="1"/>
</dbReference>
<evidence type="ECO:0008006" key="4">
    <source>
        <dbReference type="Google" id="ProtNLM"/>
    </source>
</evidence>
<accession>A0ABN1WUE0</accession>
<dbReference type="InterPro" id="IPR019734">
    <property type="entry name" value="TPR_rpt"/>
</dbReference>
<gene>
    <name evidence="2" type="ORF">GCM10009665_60160</name>
</gene>
<organism evidence="2 3">
    <name type="scientific">Kitasatospora nipponensis</name>
    <dbReference type="NCBI Taxonomy" id="258049"/>
    <lineage>
        <taxon>Bacteria</taxon>
        <taxon>Bacillati</taxon>
        <taxon>Actinomycetota</taxon>
        <taxon>Actinomycetes</taxon>
        <taxon>Kitasatosporales</taxon>
        <taxon>Streptomycetaceae</taxon>
        <taxon>Kitasatospora</taxon>
    </lineage>
</organism>
<dbReference type="SMART" id="SM00028">
    <property type="entry name" value="TPR"/>
    <property type="match status" value="7"/>
</dbReference>
<dbReference type="InterPro" id="IPR011990">
    <property type="entry name" value="TPR-like_helical_dom_sf"/>
</dbReference>
<dbReference type="InterPro" id="IPR009003">
    <property type="entry name" value="Peptidase_S1_PA"/>
</dbReference>
<keyword evidence="3" id="KW-1185">Reference proteome</keyword>
<dbReference type="SUPFAM" id="SSF52540">
    <property type="entry name" value="P-loop containing nucleoside triphosphate hydrolases"/>
    <property type="match status" value="1"/>
</dbReference>
<evidence type="ECO:0000313" key="2">
    <source>
        <dbReference type="EMBL" id="GAA1262471.1"/>
    </source>
</evidence>
<dbReference type="Proteomes" id="UP001500037">
    <property type="component" value="Unassembled WGS sequence"/>
</dbReference>
<protein>
    <recommendedName>
        <fullName evidence="4">Tetratricopeptide repeat protein</fullName>
    </recommendedName>
</protein>
<feature type="region of interest" description="Disordered" evidence="1">
    <location>
        <begin position="462"/>
        <end position="483"/>
    </location>
</feature>
<dbReference type="SUPFAM" id="SSF48452">
    <property type="entry name" value="TPR-like"/>
    <property type="match status" value="4"/>
</dbReference>
<dbReference type="PANTHER" id="PTHR19959">
    <property type="entry name" value="KINESIN LIGHT CHAIN"/>
    <property type="match status" value="1"/>
</dbReference>
<dbReference type="Gene3D" id="1.25.40.10">
    <property type="entry name" value="Tetratricopeptide repeat domain"/>
    <property type="match status" value="5"/>
</dbReference>
<name>A0ABN1WUE0_9ACTN</name>
<dbReference type="InterPro" id="IPR043504">
    <property type="entry name" value="Peptidase_S1_PA_chymotrypsin"/>
</dbReference>
<proteinExistence type="predicted"/>
<evidence type="ECO:0000256" key="1">
    <source>
        <dbReference type="SAM" id="MobiDB-lite"/>
    </source>
</evidence>
<comment type="caution">
    <text evidence="2">The sequence shown here is derived from an EMBL/GenBank/DDBJ whole genome shotgun (WGS) entry which is preliminary data.</text>
</comment>
<dbReference type="Gene3D" id="2.40.10.10">
    <property type="entry name" value="Trypsin-like serine proteases"/>
    <property type="match status" value="1"/>
</dbReference>
<evidence type="ECO:0000313" key="3">
    <source>
        <dbReference type="Proteomes" id="UP001500037"/>
    </source>
</evidence>
<dbReference type="InterPro" id="IPR027417">
    <property type="entry name" value="P-loop_NTPase"/>
</dbReference>